<dbReference type="PANTHER" id="PTHR21301:SF10">
    <property type="entry name" value="REVERSE TRANSCRIPTASE DOMAIN-CONTAINING PROTEIN"/>
    <property type="match status" value="1"/>
</dbReference>
<evidence type="ECO:0000313" key="3">
    <source>
        <dbReference type="EMBL" id="CAH3042496.1"/>
    </source>
</evidence>
<organism evidence="3 4">
    <name type="scientific">Porites lobata</name>
    <dbReference type="NCBI Taxonomy" id="104759"/>
    <lineage>
        <taxon>Eukaryota</taxon>
        <taxon>Metazoa</taxon>
        <taxon>Cnidaria</taxon>
        <taxon>Anthozoa</taxon>
        <taxon>Hexacorallia</taxon>
        <taxon>Scleractinia</taxon>
        <taxon>Fungiina</taxon>
        <taxon>Poritidae</taxon>
        <taxon>Porites</taxon>
    </lineage>
</organism>
<evidence type="ECO:0000313" key="4">
    <source>
        <dbReference type="Proteomes" id="UP001159405"/>
    </source>
</evidence>
<keyword evidence="4" id="KW-1185">Reference proteome</keyword>
<dbReference type="PROSITE" id="PS50878">
    <property type="entry name" value="RT_POL"/>
    <property type="match status" value="1"/>
</dbReference>
<gene>
    <name evidence="3" type="ORF">PLOB_00000957</name>
</gene>
<proteinExistence type="predicted"/>
<accession>A0ABN8N7W9</accession>
<dbReference type="EMBL" id="CALNXK010000010">
    <property type="protein sequence ID" value="CAH3042496.1"/>
    <property type="molecule type" value="Genomic_DNA"/>
</dbReference>
<dbReference type="InterPro" id="IPR000477">
    <property type="entry name" value="RT_dom"/>
</dbReference>
<sequence>MNKLDKTQEGQTLLDDGNNYTSLEDPMAGATFQKVKQIVEELHQGSFIDEMTVKWLSQTPNPPRIPVFYTLTKIHKPTPVGRPIVAGNDGPTERISSFVDSLLQPIAKSQKSYLKDTTDFINFIERRNLPGDVFLVSLDVTSLYTNIPQEEGINTVCKAYQTFYGENTPIPTQSLRRILKLILQENSFEFNGKNYLQTHGTAMGTKMAVAFANIFMSAVETEILNLSKTKPLEWKRYIDDIFSLWKTDRKEIDEFIALANRHHLSIKFTAEISDKEINFLDTTVYKGERFHTQGILDIRIHFKPTETFQYTHFSHKGLIKGKALRLLRTISSAKSFYENIYNFKKRLRARRHPHKLIEKTPLRLNLSNGSQFCKRTMKCERKFCLSLPRTTLLCRTLKTF</sequence>
<evidence type="ECO:0000259" key="2">
    <source>
        <dbReference type="PROSITE" id="PS50878"/>
    </source>
</evidence>
<name>A0ABN8N7W9_9CNID</name>
<protein>
    <recommendedName>
        <fullName evidence="2">Reverse transcriptase domain-containing protein</fullName>
    </recommendedName>
</protein>
<dbReference type="PANTHER" id="PTHR21301">
    <property type="entry name" value="REVERSE TRANSCRIPTASE"/>
    <property type="match status" value="1"/>
</dbReference>
<feature type="domain" description="Reverse transcriptase" evidence="2">
    <location>
        <begin position="1"/>
        <end position="290"/>
    </location>
</feature>
<dbReference type="Proteomes" id="UP001159405">
    <property type="component" value="Unassembled WGS sequence"/>
</dbReference>
<reference evidence="3 4" key="1">
    <citation type="submission" date="2022-05" db="EMBL/GenBank/DDBJ databases">
        <authorList>
            <consortium name="Genoscope - CEA"/>
            <person name="William W."/>
        </authorList>
    </citation>
    <scope>NUCLEOTIDE SEQUENCE [LARGE SCALE GENOMIC DNA]</scope>
</reference>
<evidence type="ECO:0000256" key="1">
    <source>
        <dbReference type="SAM" id="MobiDB-lite"/>
    </source>
</evidence>
<comment type="caution">
    <text evidence="3">The sequence shown here is derived from an EMBL/GenBank/DDBJ whole genome shotgun (WGS) entry which is preliminary data.</text>
</comment>
<feature type="region of interest" description="Disordered" evidence="1">
    <location>
        <begin position="1"/>
        <end position="20"/>
    </location>
</feature>